<feature type="region of interest" description="Disordered" evidence="8">
    <location>
        <begin position="1"/>
        <end position="39"/>
    </location>
</feature>
<feature type="region of interest" description="Disordered" evidence="8">
    <location>
        <begin position="60"/>
        <end position="89"/>
    </location>
</feature>
<name>A0A9W9CUJ2_9PEZI</name>
<dbReference type="PANTHER" id="PTHR13243">
    <property type="entry name" value="HSPC111 PROTEIN-RELATED"/>
    <property type="match status" value="1"/>
</dbReference>
<comment type="function">
    <text evidence="1">Involved in the biogenesis of the 60S ribosomal subunit.</text>
</comment>
<organism evidence="9 10">
    <name type="scientific">Gnomoniopsis smithogilvyi</name>
    <dbReference type="NCBI Taxonomy" id="1191159"/>
    <lineage>
        <taxon>Eukaryota</taxon>
        <taxon>Fungi</taxon>
        <taxon>Dikarya</taxon>
        <taxon>Ascomycota</taxon>
        <taxon>Pezizomycotina</taxon>
        <taxon>Sordariomycetes</taxon>
        <taxon>Sordariomycetidae</taxon>
        <taxon>Diaporthales</taxon>
        <taxon>Gnomoniaceae</taxon>
        <taxon>Gnomoniopsis</taxon>
    </lineage>
</organism>
<dbReference type="GO" id="GO:0042273">
    <property type="term" value="P:ribosomal large subunit biogenesis"/>
    <property type="evidence" value="ECO:0007669"/>
    <property type="project" value="TreeGrafter"/>
</dbReference>
<comment type="subunit">
    <text evidence="4">Component of the pre-66S ribosomal particle.</text>
</comment>
<reference evidence="9" key="1">
    <citation type="submission" date="2022-10" db="EMBL/GenBank/DDBJ databases">
        <title>Tapping the CABI collections for fungal endophytes: first genome assemblies for Collariella, Neodidymelliopsis, Ascochyta clinopodiicola, Didymella pomorum, Didymosphaeria variabile, Neocosmospora piperis and Neocucurbitaria cava.</title>
        <authorList>
            <person name="Hill R."/>
        </authorList>
    </citation>
    <scope>NUCLEOTIDE SEQUENCE</scope>
    <source>
        <strain evidence="9">IMI 355082</strain>
    </source>
</reference>
<feature type="region of interest" description="Disordered" evidence="8">
    <location>
        <begin position="113"/>
        <end position="142"/>
    </location>
</feature>
<evidence type="ECO:0000256" key="7">
    <source>
        <dbReference type="ARBA" id="ARBA00023274"/>
    </source>
</evidence>
<accession>A0A9W9CUJ2</accession>
<evidence type="ECO:0000256" key="1">
    <source>
        <dbReference type="ARBA" id="ARBA00002889"/>
    </source>
</evidence>
<feature type="compositionally biased region" description="Acidic residues" evidence="8">
    <location>
        <begin position="120"/>
        <end position="137"/>
    </location>
</feature>
<evidence type="ECO:0000313" key="9">
    <source>
        <dbReference type="EMBL" id="KAJ4388774.1"/>
    </source>
</evidence>
<dbReference type="GO" id="GO:1990904">
    <property type="term" value="C:ribonucleoprotein complex"/>
    <property type="evidence" value="ECO:0007669"/>
    <property type="project" value="UniProtKB-KW"/>
</dbReference>
<dbReference type="OrthoDB" id="285729at2759"/>
<evidence type="ECO:0000256" key="8">
    <source>
        <dbReference type="SAM" id="MobiDB-lite"/>
    </source>
</evidence>
<dbReference type="InterPro" id="IPR019002">
    <property type="entry name" value="Ribosome_biogenesis_Nop16"/>
</dbReference>
<evidence type="ECO:0000256" key="2">
    <source>
        <dbReference type="ARBA" id="ARBA00004604"/>
    </source>
</evidence>
<dbReference type="AlphaFoldDB" id="A0A9W9CUJ2"/>
<evidence type="ECO:0000256" key="3">
    <source>
        <dbReference type="ARBA" id="ARBA00008479"/>
    </source>
</evidence>
<keyword evidence="6" id="KW-0539">Nucleus</keyword>
<evidence type="ECO:0000256" key="6">
    <source>
        <dbReference type="ARBA" id="ARBA00023242"/>
    </source>
</evidence>
<dbReference type="Proteomes" id="UP001140453">
    <property type="component" value="Unassembled WGS sequence"/>
</dbReference>
<keyword evidence="10" id="KW-1185">Reference proteome</keyword>
<evidence type="ECO:0000313" key="10">
    <source>
        <dbReference type="Proteomes" id="UP001140453"/>
    </source>
</evidence>
<gene>
    <name evidence="9" type="primary">nop16</name>
    <name evidence="9" type="ORF">N0V93_006234</name>
</gene>
<comment type="subcellular location">
    <subcellularLocation>
        <location evidence="2">Nucleus</location>
        <location evidence="2">Nucleolus</location>
    </subcellularLocation>
</comment>
<protein>
    <recommendedName>
        <fullName evidence="5">Nucleolar protein 16</fullName>
    </recommendedName>
</protein>
<dbReference type="Pfam" id="PF09420">
    <property type="entry name" value="Nop16"/>
    <property type="match status" value="1"/>
</dbReference>
<comment type="caution">
    <text evidence="9">The sequence shown here is derived from an EMBL/GenBank/DDBJ whole genome shotgun (WGS) entry which is preliminary data.</text>
</comment>
<dbReference type="GO" id="GO:0005730">
    <property type="term" value="C:nucleolus"/>
    <property type="evidence" value="ECO:0007669"/>
    <property type="project" value="UniProtKB-SubCell"/>
</dbReference>
<proteinExistence type="inferred from homology"/>
<dbReference type="EMBL" id="JAPEVB010000004">
    <property type="protein sequence ID" value="KAJ4388774.1"/>
    <property type="molecule type" value="Genomic_DNA"/>
</dbReference>
<evidence type="ECO:0000256" key="4">
    <source>
        <dbReference type="ARBA" id="ARBA00011187"/>
    </source>
</evidence>
<comment type="similarity">
    <text evidence="3">Belongs to the NOP16 family.</text>
</comment>
<sequence>MGRDLQKRKNRSSRPTIRQSNRLKKPLNPQGNSLVARNWNKKETLSQNYRRLGLTAKLGKATGGMEAHPSAPASQDPLAVSQAAGTRSAIRSVKVERDAEGKIVKVLRRENPLNDPLNEISDDENDDEAERTEEEEQREVKVVDLLEQQASVPTESHKRHQSAREREWLERLIAKHGDDVAAMSRDLKLNPMQQTVGEIKKKLKVYRQELGN</sequence>
<keyword evidence="7" id="KW-0687">Ribonucleoprotein</keyword>
<evidence type="ECO:0000256" key="5">
    <source>
        <dbReference type="ARBA" id="ARBA00015522"/>
    </source>
</evidence>
<dbReference type="PANTHER" id="PTHR13243:SF1">
    <property type="entry name" value="NUCLEOLAR PROTEIN 16"/>
    <property type="match status" value="1"/>
</dbReference>